<comment type="similarity">
    <text evidence="1">Belongs to the bacterial solute-binding protein 1 family.</text>
</comment>
<evidence type="ECO:0000256" key="2">
    <source>
        <dbReference type="ARBA" id="ARBA00022448"/>
    </source>
</evidence>
<evidence type="ECO:0000313" key="5">
    <source>
        <dbReference type="EMBL" id="SDE74112.1"/>
    </source>
</evidence>
<dbReference type="SUPFAM" id="SSF53850">
    <property type="entry name" value="Periplasmic binding protein-like II"/>
    <property type="match status" value="1"/>
</dbReference>
<dbReference type="EMBL" id="FNAX01000003">
    <property type="protein sequence ID" value="SDE74112.1"/>
    <property type="molecule type" value="Genomic_DNA"/>
</dbReference>
<evidence type="ECO:0000256" key="1">
    <source>
        <dbReference type="ARBA" id="ARBA00008520"/>
    </source>
</evidence>
<feature type="compositionally biased region" description="Low complexity" evidence="4">
    <location>
        <begin position="387"/>
        <end position="400"/>
    </location>
</feature>
<keyword evidence="5" id="KW-0762">Sugar transport</keyword>
<dbReference type="InterPro" id="IPR050490">
    <property type="entry name" value="Bact_solute-bd_prot1"/>
</dbReference>
<gene>
    <name evidence="5" type="ORF">SAMN05216260_103337</name>
</gene>
<dbReference type="AlphaFoldDB" id="A0A1G7FE01"/>
<feature type="region of interest" description="Disordered" evidence="4">
    <location>
        <begin position="387"/>
        <end position="411"/>
    </location>
</feature>
<organism evidence="5 6">
    <name type="scientific">Streptomyces griseoaurantiacus</name>
    <dbReference type="NCBI Taxonomy" id="68213"/>
    <lineage>
        <taxon>Bacteria</taxon>
        <taxon>Bacillati</taxon>
        <taxon>Actinomycetota</taxon>
        <taxon>Actinomycetes</taxon>
        <taxon>Kitasatosporales</taxon>
        <taxon>Streptomycetaceae</taxon>
        <taxon>Streptomyces</taxon>
        <taxon>Streptomyces aurantiacus group</taxon>
    </lineage>
</organism>
<dbReference type="Pfam" id="PF13416">
    <property type="entry name" value="SBP_bac_8"/>
    <property type="match status" value="1"/>
</dbReference>
<proteinExistence type="inferred from homology"/>
<dbReference type="PANTHER" id="PTHR43649:SF34">
    <property type="entry name" value="ABC TRANSPORTER PERIPLASMIC-BINDING PROTEIN YCJN-RELATED"/>
    <property type="match status" value="1"/>
</dbReference>
<dbReference type="Proteomes" id="UP000198614">
    <property type="component" value="Unassembled WGS sequence"/>
</dbReference>
<dbReference type="Gene3D" id="3.40.190.10">
    <property type="entry name" value="Periplasmic binding protein-like II"/>
    <property type="match status" value="2"/>
</dbReference>
<sequence length="475" mass="51276">MTAPATGRTAVRRTPRTRRALALLAPLLLLLGTLAGCTGGGGPGPEDTAHDEPGDIVVASGRDVTGKNGIRQRLIDAWNREHQDDGFRARLVELPGSADAQRSQLLGALQSGSADYDVVNLDVTWVPEFAAARLIRALPENMIEKDVVPAVADTARWDGKVYAVPFNSDVGLLYYRPDYLRAAHVRRSDLTRVHLSWEQVQNLVRDVGKKPPRGYEKGWTTQLAAYEGRTVNALEAFASATEGFTLTGKDGRYEGNVTELMAGIAELGKRTDELYTLGDAVRSHEDTSLDDFAEGRTAFLRHWPSAYRTLHETLSESQVGVTRLPGHAVLGGQNLAVTASSPRARMARELVAFLTGKESERCLLDAGFAATRASAYKDDHVTCRLADGPGAAPTPSPTGEGTDHMPRDRHGRPAYAEHTLLPALESAVQRPRTPLYGAFTQTFTTALGPLFGDSPPGDAVLARRLDAALREALGD</sequence>
<dbReference type="InterPro" id="IPR006059">
    <property type="entry name" value="SBP"/>
</dbReference>
<evidence type="ECO:0000256" key="4">
    <source>
        <dbReference type="SAM" id="MobiDB-lite"/>
    </source>
</evidence>
<evidence type="ECO:0000313" key="6">
    <source>
        <dbReference type="Proteomes" id="UP000198614"/>
    </source>
</evidence>
<keyword evidence="3" id="KW-0732">Signal</keyword>
<dbReference type="OrthoDB" id="3495561at2"/>
<accession>A0A1G7FE01</accession>
<dbReference type="PANTHER" id="PTHR43649">
    <property type="entry name" value="ARABINOSE-BINDING PROTEIN-RELATED"/>
    <property type="match status" value="1"/>
</dbReference>
<name>A0A1G7FE01_9ACTN</name>
<protein>
    <submittedName>
        <fullName evidence="5">Multiple sugar transport system substrate-binding protein</fullName>
    </submittedName>
</protein>
<keyword evidence="2" id="KW-0813">Transport</keyword>
<reference evidence="5 6" key="1">
    <citation type="submission" date="2016-10" db="EMBL/GenBank/DDBJ databases">
        <authorList>
            <person name="de Groot N.N."/>
        </authorList>
    </citation>
    <scope>NUCLEOTIDE SEQUENCE [LARGE SCALE GENOMIC DNA]</scope>
    <source>
        <strain evidence="5 6">CGMCC 4.1859</strain>
    </source>
</reference>
<evidence type="ECO:0000256" key="3">
    <source>
        <dbReference type="ARBA" id="ARBA00022729"/>
    </source>
</evidence>